<dbReference type="RefSeq" id="XP_010922025.1">
    <property type="nucleotide sequence ID" value="XM_010923723.1"/>
</dbReference>
<dbReference type="PANTHER" id="PTHR34053:SF1">
    <property type="entry name" value="PROTEIN ULTRAPETALA 1"/>
    <property type="match status" value="1"/>
</dbReference>
<dbReference type="Pfam" id="PF23292">
    <property type="entry name" value="SAND_ULT1"/>
    <property type="match status" value="1"/>
</dbReference>
<gene>
    <name evidence="4" type="primary">LOC105045445</name>
</gene>
<evidence type="ECO:0000259" key="2">
    <source>
        <dbReference type="Pfam" id="PF23293"/>
    </source>
</evidence>
<name>A0A6I9R9B9_ELAGV</name>
<protein>
    <submittedName>
        <fullName evidence="4">Protein ULTRAPETALA 1-like</fullName>
    </submittedName>
</protein>
<dbReference type="InterPro" id="IPR057011">
    <property type="entry name" value="ULT1/2_SAND"/>
</dbReference>
<proteinExistence type="predicted"/>
<feature type="domain" description="ULTRAPETALA1/2 zinc finger" evidence="2">
    <location>
        <begin position="130"/>
        <end position="228"/>
    </location>
</feature>
<dbReference type="Gene3D" id="3.10.390.10">
    <property type="entry name" value="SAND domain-like"/>
    <property type="match status" value="1"/>
</dbReference>
<dbReference type="GO" id="GO:0005634">
    <property type="term" value="C:nucleus"/>
    <property type="evidence" value="ECO:0007669"/>
    <property type="project" value="TreeGrafter"/>
</dbReference>
<organism evidence="3 4">
    <name type="scientific">Elaeis guineensis var. tenera</name>
    <name type="common">Oil palm</name>
    <dbReference type="NCBI Taxonomy" id="51953"/>
    <lineage>
        <taxon>Eukaryota</taxon>
        <taxon>Viridiplantae</taxon>
        <taxon>Streptophyta</taxon>
        <taxon>Embryophyta</taxon>
        <taxon>Tracheophyta</taxon>
        <taxon>Spermatophyta</taxon>
        <taxon>Magnoliopsida</taxon>
        <taxon>Liliopsida</taxon>
        <taxon>Arecaceae</taxon>
        <taxon>Arecoideae</taxon>
        <taxon>Cocoseae</taxon>
        <taxon>Elaeidinae</taxon>
        <taxon>Elaeis</taxon>
    </lineage>
</organism>
<keyword evidence="3" id="KW-1185">Reference proteome</keyword>
<dbReference type="Pfam" id="PF23293">
    <property type="entry name" value="zf_ULT1"/>
    <property type="match status" value="1"/>
</dbReference>
<evidence type="ECO:0000259" key="1">
    <source>
        <dbReference type="Pfam" id="PF23292"/>
    </source>
</evidence>
<dbReference type="AlphaFoldDB" id="A0A6I9R9B9"/>
<dbReference type="InterPro" id="IPR020533">
    <property type="entry name" value="Developmental_reg_ULTRAPETALA"/>
</dbReference>
<evidence type="ECO:0000313" key="3">
    <source>
        <dbReference type="Proteomes" id="UP000504607"/>
    </source>
</evidence>
<reference evidence="4" key="1">
    <citation type="submission" date="2025-08" db="UniProtKB">
        <authorList>
            <consortium name="RefSeq"/>
        </authorList>
    </citation>
    <scope>IDENTIFICATION</scope>
</reference>
<dbReference type="InterPro" id="IPR057012">
    <property type="entry name" value="ULT1/2_Znf"/>
</dbReference>
<feature type="domain" description="ULTRAPETALA1/2 SAND" evidence="1">
    <location>
        <begin position="22"/>
        <end position="111"/>
    </location>
</feature>
<evidence type="ECO:0000313" key="4">
    <source>
        <dbReference type="RefSeq" id="XP_010922025.1"/>
    </source>
</evidence>
<dbReference type="OrthoDB" id="660341at2759"/>
<sequence>MAASGSRNSAIVLFTDDELKDMNGLTKGINFVEVSCGCTSKYGDTAGKLKVFRDGDLKIRCECSSCNESIFTPAEFEEHALKGYKRWKQTIWIIIKGKKVSLLKTALLRYYKQEAKSTKGHRGRKRRSCHHDEFIRCTVCNKERRFTLRDKKECRNYHDARAKPNWRCTDFPSNKFSCDAVEERQSRKVLRRCFRLPSCEGCNYCVCLGCEMCRFSDCSCQTCVDFMKNAAN</sequence>
<dbReference type="InterPro" id="IPR010919">
    <property type="entry name" value="SAND-like_dom_sf"/>
</dbReference>
<dbReference type="InParanoid" id="A0A6I9R9B9"/>
<dbReference type="GeneID" id="105045445"/>
<dbReference type="PANTHER" id="PTHR34053">
    <property type="entry name" value="PROTEIN ULTRAPETALA 1"/>
    <property type="match status" value="1"/>
</dbReference>
<accession>A0A6I9R9B9</accession>
<dbReference type="KEGG" id="egu:105045445"/>
<dbReference type="GO" id="GO:0005829">
    <property type="term" value="C:cytosol"/>
    <property type="evidence" value="ECO:0007669"/>
    <property type="project" value="TreeGrafter"/>
</dbReference>
<dbReference type="Proteomes" id="UP000504607">
    <property type="component" value="Chromosome 5"/>
</dbReference>